<protein>
    <submittedName>
        <fullName evidence="2">Uncharacterized protein</fullName>
    </submittedName>
</protein>
<keyword evidence="3" id="KW-1185">Reference proteome</keyword>
<proteinExistence type="predicted"/>
<name>A0AAN7S4A5_MYCAM</name>
<accession>A0AAN7S4A5</accession>
<feature type="compositionally biased region" description="Polar residues" evidence="1">
    <location>
        <begin position="1"/>
        <end position="14"/>
    </location>
</feature>
<dbReference type="Proteomes" id="UP001333110">
    <property type="component" value="Unassembled WGS sequence"/>
</dbReference>
<dbReference type="EMBL" id="JAUNZN010000002">
    <property type="protein sequence ID" value="KAK4827987.1"/>
    <property type="molecule type" value="Genomic_DNA"/>
</dbReference>
<reference evidence="2 3" key="1">
    <citation type="journal article" date="2023" name="J. Hered.">
        <title>Chromosome-level genome of the wood stork (Mycteria americana) provides insight into avian chromosome evolution.</title>
        <authorList>
            <person name="Flamio R. Jr."/>
            <person name="Ramstad K.M."/>
        </authorList>
    </citation>
    <scope>NUCLEOTIDE SEQUENCE [LARGE SCALE GENOMIC DNA]</scope>
    <source>
        <strain evidence="2">JAX WOST 10</strain>
    </source>
</reference>
<evidence type="ECO:0000313" key="3">
    <source>
        <dbReference type="Proteomes" id="UP001333110"/>
    </source>
</evidence>
<sequence length="210" mass="22763">MEKQEPGSSQQSLLIGQEAMGTNEKPQIPSEHKKTLLLHILQRRFLLSGTSDPASGDLRLHTPSVMDCSSDPSWTWDRDLCSAQGDAVPWHPGPRQCSGSSQLGLVPEGPWRGSPVALPAPADPGIQGPQLLFALLTSAGTCSNLHLVKATFSKIQVFPNTSQKEKASARRSPLPSQADILEIRPQQQPSLMQFLTGSSHSSFKTPLQLR</sequence>
<evidence type="ECO:0000256" key="1">
    <source>
        <dbReference type="SAM" id="MobiDB-lite"/>
    </source>
</evidence>
<evidence type="ECO:0000313" key="2">
    <source>
        <dbReference type="EMBL" id="KAK4827987.1"/>
    </source>
</evidence>
<feature type="region of interest" description="Disordered" evidence="1">
    <location>
        <begin position="1"/>
        <end position="29"/>
    </location>
</feature>
<dbReference type="AlphaFoldDB" id="A0AAN7S4A5"/>
<organism evidence="2 3">
    <name type="scientific">Mycteria americana</name>
    <name type="common">Wood stork</name>
    <dbReference type="NCBI Taxonomy" id="33587"/>
    <lineage>
        <taxon>Eukaryota</taxon>
        <taxon>Metazoa</taxon>
        <taxon>Chordata</taxon>
        <taxon>Craniata</taxon>
        <taxon>Vertebrata</taxon>
        <taxon>Euteleostomi</taxon>
        <taxon>Archelosauria</taxon>
        <taxon>Archosauria</taxon>
        <taxon>Dinosauria</taxon>
        <taxon>Saurischia</taxon>
        <taxon>Theropoda</taxon>
        <taxon>Coelurosauria</taxon>
        <taxon>Aves</taxon>
        <taxon>Neognathae</taxon>
        <taxon>Neoaves</taxon>
        <taxon>Aequornithes</taxon>
        <taxon>Ciconiiformes</taxon>
        <taxon>Ciconiidae</taxon>
        <taxon>Mycteria</taxon>
    </lineage>
</organism>
<gene>
    <name evidence="2" type="ORF">QYF61_022689</name>
</gene>
<comment type="caution">
    <text evidence="2">The sequence shown here is derived from an EMBL/GenBank/DDBJ whole genome shotgun (WGS) entry which is preliminary data.</text>
</comment>